<evidence type="ECO:0000256" key="1">
    <source>
        <dbReference type="ARBA" id="ARBA00023125"/>
    </source>
</evidence>
<dbReference type="Proteomes" id="UP000288028">
    <property type="component" value="Unassembled WGS sequence"/>
</dbReference>
<sequence length="147" mass="17569">MKIGEMIKENRVNKNMTQEDLAKKLFVSRPLVSKWETGKSYPDLHQLIQLSDFFEISLDELMREDIHLVNKKDNYVKKGIAWENWNNLVGLILVWLAIDIGFNFFEGNELFDIDYAWYFRFIMLVLIGTILWHNFLEKIIKKLLKID</sequence>
<keyword evidence="5" id="KW-1185">Reference proteome</keyword>
<evidence type="ECO:0000313" key="4">
    <source>
        <dbReference type="EMBL" id="RSU13688.1"/>
    </source>
</evidence>
<dbReference type="InterPro" id="IPR010982">
    <property type="entry name" value="Lambda_DNA-bd_dom_sf"/>
</dbReference>
<dbReference type="PROSITE" id="PS50943">
    <property type="entry name" value="HTH_CROC1"/>
    <property type="match status" value="1"/>
</dbReference>
<dbReference type="EMBL" id="NGKB01000008">
    <property type="protein sequence ID" value="RSU13688.1"/>
    <property type="molecule type" value="Genomic_DNA"/>
</dbReference>
<dbReference type="Gene3D" id="1.10.260.40">
    <property type="entry name" value="lambda repressor-like DNA-binding domains"/>
    <property type="match status" value="1"/>
</dbReference>
<accession>A0A430B047</accession>
<feature type="domain" description="HTH cro/C1-type" evidence="3">
    <location>
        <begin position="7"/>
        <end position="61"/>
    </location>
</feature>
<proteinExistence type="predicted"/>
<evidence type="ECO:0000259" key="3">
    <source>
        <dbReference type="PROSITE" id="PS50943"/>
    </source>
</evidence>
<feature type="transmembrane region" description="Helical" evidence="2">
    <location>
        <begin position="117"/>
        <end position="136"/>
    </location>
</feature>
<name>A0A430B047_9ENTE</name>
<dbReference type="AlphaFoldDB" id="A0A430B047"/>
<keyword evidence="1" id="KW-0238">DNA-binding</keyword>
<dbReference type="InterPro" id="IPR001387">
    <property type="entry name" value="Cro/C1-type_HTH"/>
</dbReference>
<dbReference type="GeneID" id="95582025"/>
<evidence type="ECO:0000313" key="5">
    <source>
        <dbReference type="Proteomes" id="UP000288028"/>
    </source>
</evidence>
<feature type="transmembrane region" description="Helical" evidence="2">
    <location>
        <begin position="85"/>
        <end position="105"/>
    </location>
</feature>
<keyword evidence="2" id="KW-0812">Transmembrane</keyword>
<dbReference type="CDD" id="cd00093">
    <property type="entry name" value="HTH_XRE"/>
    <property type="match status" value="1"/>
</dbReference>
<dbReference type="Pfam" id="PF01381">
    <property type="entry name" value="HTH_3"/>
    <property type="match status" value="1"/>
</dbReference>
<comment type="caution">
    <text evidence="4">The sequence shown here is derived from an EMBL/GenBank/DDBJ whole genome shotgun (WGS) entry which is preliminary data.</text>
</comment>
<keyword evidence="2" id="KW-1133">Transmembrane helix</keyword>
<reference evidence="4 5" key="1">
    <citation type="submission" date="2017-05" db="EMBL/GenBank/DDBJ databases">
        <title>Vagococcus spp. assemblies.</title>
        <authorList>
            <person name="Gulvik C.A."/>
        </authorList>
    </citation>
    <scope>NUCLEOTIDE SEQUENCE [LARGE SCALE GENOMIC DNA]</scope>
    <source>
        <strain evidence="4 5">SS1714</strain>
    </source>
</reference>
<dbReference type="GO" id="GO:0003677">
    <property type="term" value="F:DNA binding"/>
    <property type="evidence" value="ECO:0007669"/>
    <property type="project" value="UniProtKB-KW"/>
</dbReference>
<organism evidence="4 5">
    <name type="scientific">Vagococcus carniphilus</name>
    <dbReference type="NCBI Taxonomy" id="218144"/>
    <lineage>
        <taxon>Bacteria</taxon>
        <taxon>Bacillati</taxon>
        <taxon>Bacillota</taxon>
        <taxon>Bacilli</taxon>
        <taxon>Lactobacillales</taxon>
        <taxon>Enterococcaceae</taxon>
        <taxon>Vagococcus</taxon>
    </lineage>
</organism>
<dbReference type="PANTHER" id="PTHR46558">
    <property type="entry name" value="TRACRIPTIONAL REGULATORY PROTEIN-RELATED-RELATED"/>
    <property type="match status" value="1"/>
</dbReference>
<dbReference type="SUPFAM" id="SSF47413">
    <property type="entry name" value="lambda repressor-like DNA-binding domains"/>
    <property type="match status" value="1"/>
</dbReference>
<gene>
    <name evidence="4" type="ORF">CBF28_09395</name>
</gene>
<dbReference type="RefSeq" id="WP_126794571.1">
    <property type="nucleotide sequence ID" value="NZ_CP060720.1"/>
</dbReference>
<evidence type="ECO:0000256" key="2">
    <source>
        <dbReference type="SAM" id="Phobius"/>
    </source>
</evidence>
<keyword evidence="2" id="KW-0472">Membrane</keyword>
<protein>
    <recommendedName>
        <fullName evidence="3">HTH cro/C1-type domain-containing protein</fullName>
    </recommendedName>
</protein>
<dbReference type="OrthoDB" id="4427456at2"/>
<dbReference type="SMART" id="SM00530">
    <property type="entry name" value="HTH_XRE"/>
    <property type="match status" value="1"/>
</dbReference>
<dbReference type="PANTHER" id="PTHR46558:SF15">
    <property type="entry name" value="HELIX-TURN-HELIX DOMAIN PROTEIN"/>
    <property type="match status" value="1"/>
</dbReference>